<gene>
    <name evidence="7" type="primary">CD5</name>
</gene>
<evidence type="ECO:0000256" key="5">
    <source>
        <dbReference type="SAM" id="SignalP"/>
    </source>
</evidence>
<feature type="transmembrane region" description="Helical" evidence="4">
    <location>
        <begin position="363"/>
        <end position="385"/>
    </location>
</feature>
<feature type="region of interest" description="Disordered" evidence="3">
    <location>
        <begin position="421"/>
        <end position="478"/>
    </location>
</feature>
<dbReference type="SUPFAM" id="SSF56487">
    <property type="entry name" value="SRCR-like"/>
    <property type="match status" value="2"/>
</dbReference>
<protein>
    <recommendedName>
        <fullName evidence="6">SRCR domain-containing protein</fullName>
    </recommendedName>
</protein>
<dbReference type="SMART" id="SM00202">
    <property type="entry name" value="SR"/>
    <property type="match status" value="1"/>
</dbReference>
<sequence>MGLCWSPLTLLCLLATLVSSCHGGPQQIPSGSHRESTGASPLCQVQLEVTINNTKSSLCLVDLRGQTLTELSGRLGLQAGPISGPISDPSRAVKELACSFRYLFDPHKRTNVSSPKLHVLCQEAAAKVPLPTPRPTVTSPKPTGPPRFLLVEGKEKLRCAGVVEFYRGSVGGSICYEQRTWTKALGDEICQALNCGTFLSHLHPPAEKADPGSPEGLKPLPILWAVGDAQGAPVDQVFTKQKSCPGNQTISIVCSDFQPKVKSRLKGRSSPCKGIVEVYFEGQWKVLCGKKKNWEEVCEEQHCGSLISEEVFQKSPSDTSSKLYCPHGNLSHCYTFGEGDPSCKGTMIECQDPNAGGPGAGTVMSIILTFILMAILLVTCGPVAYKKLEKKFRQKKQRQWIGPTGVNQNVSFHRNHTVTIRSQVENPGASNVENEYSQPPRHSRLSAYPALEGALNRSSNPPDNSSDSDYDLHGAQRL</sequence>
<proteinExistence type="predicted"/>
<feature type="domain" description="SRCR" evidence="6">
    <location>
        <begin position="148"/>
        <end position="289"/>
    </location>
</feature>
<dbReference type="GeneTree" id="ENSGT00390000017536"/>
<keyword evidence="4" id="KW-0472">Membrane</keyword>
<evidence type="ECO:0000256" key="4">
    <source>
        <dbReference type="SAM" id="Phobius"/>
    </source>
</evidence>
<dbReference type="OrthoDB" id="544868at2759"/>
<dbReference type="InterPro" id="IPR001190">
    <property type="entry name" value="SRCR"/>
</dbReference>
<feature type="compositionally biased region" description="Low complexity" evidence="3">
    <location>
        <begin position="458"/>
        <end position="467"/>
    </location>
</feature>
<feature type="signal peptide" evidence="5">
    <location>
        <begin position="1"/>
        <end position="23"/>
    </location>
</feature>
<comment type="caution">
    <text evidence="2">Lacks conserved residue(s) required for the propagation of feature annotation.</text>
</comment>
<dbReference type="OMA" id="VCSGFQP"/>
<accession>A0A4X2JX63</accession>
<keyword evidence="4" id="KW-1133">Transmembrane helix</keyword>
<keyword evidence="1 2" id="KW-1015">Disulfide bond</keyword>
<reference evidence="8" key="1">
    <citation type="submission" date="2018-12" db="EMBL/GenBank/DDBJ databases">
        <authorList>
            <person name="Yazar S."/>
        </authorList>
    </citation>
    <scope>NUCLEOTIDE SEQUENCE [LARGE SCALE GENOMIC DNA]</scope>
</reference>
<feature type="compositionally biased region" description="Polar residues" evidence="3">
    <location>
        <begin position="421"/>
        <end position="437"/>
    </location>
</feature>
<evidence type="ECO:0000313" key="7">
    <source>
        <dbReference type="Ensembl" id="ENSVURP00010004243.1"/>
    </source>
</evidence>
<dbReference type="InterPro" id="IPR036772">
    <property type="entry name" value="SRCR-like_dom_sf"/>
</dbReference>
<dbReference type="RefSeq" id="XP_027714592.1">
    <property type="nucleotide sequence ID" value="XM_027858791.1"/>
</dbReference>
<evidence type="ECO:0000256" key="2">
    <source>
        <dbReference type="PROSITE-ProRule" id="PRU00196"/>
    </source>
</evidence>
<dbReference type="PANTHER" id="PTHR47309">
    <property type="entry name" value="T-CELL SURFACE GLYCOPROTEIN CD5"/>
    <property type="match status" value="1"/>
</dbReference>
<dbReference type="InterPro" id="IPR003566">
    <property type="entry name" value="Tcell_CD5"/>
</dbReference>
<keyword evidence="5" id="KW-0732">Signal</keyword>
<evidence type="ECO:0000256" key="1">
    <source>
        <dbReference type="ARBA" id="ARBA00023157"/>
    </source>
</evidence>
<feature type="disulfide bond" evidence="2">
    <location>
        <begin position="244"/>
        <end position="254"/>
    </location>
</feature>
<keyword evidence="4" id="KW-0812">Transmembrane</keyword>
<dbReference type="GO" id="GO:0005886">
    <property type="term" value="C:plasma membrane"/>
    <property type="evidence" value="ECO:0007669"/>
    <property type="project" value="TreeGrafter"/>
</dbReference>
<dbReference type="PRINTS" id="PR01409">
    <property type="entry name" value="TCELLCD5"/>
</dbReference>
<dbReference type="PANTHER" id="PTHR47309:SF1">
    <property type="entry name" value="T-CELL SURFACE GLYCOPROTEIN CD5"/>
    <property type="match status" value="1"/>
</dbReference>
<dbReference type="FunFam" id="3.10.250.10:FF:000028">
    <property type="entry name" value="T-cell surface glycoprotein CD5"/>
    <property type="match status" value="1"/>
</dbReference>
<dbReference type="CTD" id="921"/>
<dbReference type="Gene3D" id="3.10.250.10">
    <property type="entry name" value="SRCR-like domain"/>
    <property type="match status" value="1"/>
</dbReference>
<dbReference type="PROSITE" id="PS50287">
    <property type="entry name" value="SRCR_2"/>
    <property type="match status" value="1"/>
</dbReference>
<dbReference type="STRING" id="29139.ENSVURP00010004243"/>
<reference evidence="7" key="2">
    <citation type="submission" date="2025-08" db="UniProtKB">
        <authorList>
            <consortium name="Ensembl"/>
        </authorList>
    </citation>
    <scope>IDENTIFICATION</scope>
</reference>
<dbReference type="AlphaFoldDB" id="A0A4X2JX63"/>
<evidence type="ECO:0000313" key="8">
    <source>
        <dbReference type="Proteomes" id="UP000314987"/>
    </source>
</evidence>
<organism evidence="7 8">
    <name type="scientific">Vombatus ursinus</name>
    <name type="common">Common wombat</name>
    <dbReference type="NCBI Taxonomy" id="29139"/>
    <lineage>
        <taxon>Eukaryota</taxon>
        <taxon>Metazoa</taxon>
        <taxon>Chordata</taxon>
        <taxon>Craniata</taxon>
        <taxon>Vertebrata</taxon>
        <taxon>Euteleostomi</taxon>
        <taxon>Mammalia</taxon>
        <taxon>Metatheria</taxon>
        <taxon>Diprotodontia</taxon>
        <taxon>Vombatidae</taxon>
        <taxon>Vombatus</taxon>
    </lineage>
</organism>
<name>A0A4X2JX63_VOMUR</name>
<evidence type="ECO:0000256" key="3">
    <source>
        <dbReference type="SAM" id="MobiDB-lite"/>
    </source>
</evidence>
<feature type="chain" id="PRO_5021500537" description="SRCR domain-containing protein" evidence="5">
    <location>
        <begin position="24"/>
        <end position="478"/>
    </location>
</feature>
<dbReference type="GeneID" id="114040668"/>
<dbReference type="GO" id="GO:0031295">
    <property type="term" value="P:T cell costimulation"/>
    <property type="evidence" value="ECO:0007669"/>
    <property type="project" value="TreeGrafter"/>
</dbReference>
<keyword evidence="8" id="KW-1185">Reference proteome</keyword>
<evidence type="ECO:0000259" key="6">
    <source>
        <dbReference type="PROSITE" id="PS50287"/>
    </source>
</evidence>
<dbReference type="Ensembl" id="ENSVURT00010004822.1">
    <property type="protein sequence ID" value="ENSVURP00010004243.1"/>
    <property type="gene ID" value="ENSVURG00010003385.1"/>
</dbReference>
<reference evidence="7" key="3">
    <citation type="submission" date="2025-09" db="UniProtKB">
        <authorList>
            <consortium name="Ensembl"/>
        </authorList>
    </citation>
    <scope>IDENTIFICATION</scope>
</reference>
<dbReference type="Proteomes" id="UP000314987">
    <property type="component" value="Unassembled WGS sequence"/>
</dbReference>